<evidence type="ECO:0000256" key="1">
    <source>
        <dbReference type="SAM" id="Phobius"/>
    </source>
</evidence>
<name>A0A9X6F7B3_BACTU</name>
<organism evidence="2 3">
    <name type="scientific">Bacillus thuringiensis serovar yosoo</name>
    <dbReference type="NCBI Taxonomy" id="180848"/>
    <lineage>
        <taxon>Bacteria</taxon>
        <taxon>Bacillati</taxon>
        <taxon>Bacillota</taxon>
        <taxon>Bacilli</taxon>
        <taxon>Bacillales</taxon>
        <taxon>Bacillaceae</taxon>
        <taxon>Bacillus</taxon>
        <taxon>Bacillus cereus group</taxon>
    </lineage>
</organism>
<sequence length="72" mass="8628">MKLKLAKLRNIVRYKKDNTWRFTSCVVFFYYLNMSSPEFNGFFSSPTKVVKFSFELATSVGFIVFQFRYNNK</sequence>
<dbReference type="AlphaFoldDB" id="A0A9X6F7B3"/>
<gene>
    <name evidence="2" type="ORF">BK746_18570</name>
</gene>
<dbReference type="EMBL" id="NFDN01000067">
    <property type="protein sequence ID" value="OTY55864.1"/>
    <property type="molecule type" value="Genomic_DNA"/>
</dbReference>
<accession>A0A9X6F7B3</accession>
<keyword evidence="1" id="KW-0812">Transmembrane</keyword>
<feature type="transmembrane region" description="Helical" evidence="1">
    <location>
        <begin position="20"/>
        <end position="37"/>
    </location>
</feature>
<feature type="transmembrane region" description="Helical" evidence="1">
    <location>
        <begin position="49"/>
        <end position="67"/>
    </location>
</feature>
<keyword evidence="1" id="KW-0472">Membrane</keyword>
<proteinExistence type="predicted"/>
<evidence type="ECO:0000313" key="2">
    <source>
        <dbReference type="EMBL" id="OTY55864.1"/>
    </source>
</evidence>
<comment type="caution">
    <text evidence="2">The sequence shown here is derived from an EMBL/GenBank/DDBJ whole genome shotgun (WGS) entry which is preliminary data.</text>
</comment>
<keyword evidence="1" id="KW-1133">Transmembrane helix</keyword>
<dbReference type="Proteomes" id="UP000195129">
    <property type="component" value="Unassembled WGS sequence"/>
</dbReference>
<evidence type="ECO:0000313" key="3">
    <source>
        <dbReference type="Proteomes" id="UP000195129"/>
    </source>
</evidence>
<protein>
    <submittedName>
        <fullName evidence="2">Uncharacterized protein</fullName>
    </submittedName>
</protein>
<reference evidence="2 3" key="1">
    <citation type="submission" date="2016-10" db="EMBL/GenBank/DDBJ databases">
        <title>Comparative genomics of Bacillus thuringiensis reveals a path to pathogens against multiple invertebrate hosts.</title>
        <authorList>
            <person name="Zheng J."/>
            <person name="Gao Q."/>
            <person name="Liu H."/>
            <person name="Peng D."/>
            <person name="Ruan L."/>
            <person name="Sun M."/>
        </authorList>
    </citation>
    <scope>NUCLEOTIDE SEQUENCE [LARGE SCALE GENOMIC DNA]</scope>
    <source>
        <strain evidence="2">BGSC 4CA1</strain>
    </source>
</reference>